<keyword evidence="1" id="KW-0732">Signal</keyword>
<reference evidence="2 3" key="1">
    <citation type="submission" date="2020-07" db="EMBL/GenBank/DDBJ databases">
        <title>Huge and variable diversity of episymbiotic CPR bacteria and DPANN archaea in groundwater ecosystems.</title>
        <authorList>
            <person name="He C.Y."/>
            <person name="Keren R."/>
            <person name="Whittaker M."/>
            <person name="Farag I.F."/>
            <person name="Doudna J."/>
            <person name="Cate J.H.D."/>
            <person name="Banfield J.F."/>
        </authorList>
    </citation>
    <scope>NUCLEOTIDE SEQUENCE [LARGE SCALE GENOMIC DNA]</scope>
    <source>
        <strain evidence="2">NC_groundwater_70_Ag_B-0.1um_54_66</strain>
    </source>
</reference>
<evidence type="ECO:0000256" key="1">
    <source>
        <dbReference type="SAM" id="SignalP"/>
    </source>
</evidence>
<dbReference type="AlphaFoldDB" id="A0A7T5R133"/>
<sequence>MSLIRPIAAACSAVFLVLPLLAYPQAIGAAPATKAQANSFFESCLIGKPPFVSNDAIMTLCACYSASVMETLSAEDIANIGSPDSDPLRRKILTDIYAPCVENVIAEILRDECLNDPKVRDLEGRYNTQDICSCAAHQTHLWTEGKGKNLMTEGLQGNPAPEQPLMLILSHPLLVSQKTGNMVACSAVPR</sequence>
<name>A0A7T5R133_9BACT</name>
<protein>
    <submittedName>
        <fullName evidence="2">Uncharacterized protein</fullName>
    </submittedName>
</protein>
<dbReference type="Proteomes" id="UP000595362">
    <property type="component" value="Chromosome"/>
</dbReference>
<evidence type="ECO:0000313" key="3">
    <source>
        <dbReference type="Proteomes" id="UP000595362"/>
    </source>
</evidence>
<organism evidence="2 3">
    <name type="scientific">Micavibrio aeruginosavorus</name>
    <dbReference type="NCBI Taxonomy" id="349221"/>
    <lineage>
        <taxon>Bacteria</taxon>
        <taxon>Pseudomonadati</taxon>
        <taxon>Bdellovibrionota</taxon>
        <taxon>Bdellovibrionia</taxon>
        <taxon>Bdellovibrionales</taxon>
        <taxon>Pseudobdellovibrionaceae</taxon>
        <taxon>Micavibrio</taxon>
    </lineage>
</organism>
<proteinExistence type="predicted"/>
<accession>A0A7T5R133</accession>
<feature type="signal peptide" evidence="1">
    <location>
        <begin position="1"/>
        <end position="22"/>
    </location>
</feature>
<feature type="chain" id="PRO_5032363610" evidence="1">
    <location>
        <begin position="23"/>
        <end position="190"/>
    </location>
</feature>
<evidence type="ECO:0000313" key="2">
    <source>
        <dbReference type="EMBL" id="QQG35570.1"/>
    </source>
</evidence>
<dbReference type="EMBL" id="CP066681">
    <property type="protein sequence ID" value="QQG35570.1"/>
    <property type="molecule type" value="Genomic_DNA"/>
</dbReference>
<gene>
    <name evidence="2" type="ORF">HYS17_08555</name>
</gene>